<organism evidence="4 5">
    <name type="scientific">Svornostia abyssi</name>
    <dbReference type="NCBI Taxonomy" id="2898438"/>
    <lineage>
        <taxon>Bacteria</taxon>
        <taxon>Bacillati</taxon>
        <taxon>Actinomycetota</taxon>
        <taxon>Thermoleophilia</taxon>
        <taxon>Solirubrobacterales</taxon>
        <taxon>Baekduiaceae</taxon>
        <taxon>Svornostia</taxon>
    </lineage>
</organism>
<feature type="DNA-binding region" description="H-T-H motif" evidence="2">
    <location>
        <begin position="33"/>
        <end position="52"/>
    </location>
</feature>
<dbReference type="PROSITE" id="PS50977">
    <property type="entry name" value="HTH_TETR_2"/>
    <property type="match status" value="1"/>
</dbReference>
<accession>A0ABY5PJL3</accession>
<dbReference type="InterPro" id="IPR001647">
    <property type="entry name" value="HTH_TetR"/>
</dbReference>
<dbReference type="InterPro" id="IPR050109">
    <property type="entry name" value="HTH-type_TetR-like_transc_reg"/>
</dbReference>
<sequence length="199" mass="22178">MRRTQEERTAETRRKLLDATLASLFEVGYAGTTTRRVAEIAGVSQGAQTHHFPRRVDLVGAALEQAANQRTADLRARMTDLPTERSERTRAVLDLIWQDFASPIFTIFVKLWVAAADDRELYDRLVPLERQLSREIAAAVPDLAGTDGPLPEDLNARVSLVLSALRGLALSQAFEPTARTPRDPWPDARPVLERILLAD</sequence>
<keyword evidence="1 2" id="KW-0238">DNA-binding</keyword>
<dbReference type="Gene3D" id="1.10.357.10">
    <property type="entry name" value="Tetracycline Repressor, domain 2"/>
    <property type="match status" value="1"/>
</dbReference>
<dbReference type="RefSeq" id="WP_353865348.1">
    <property type="nucleotide sequence ID" value="NZ_CP088295.1"/>
</dbReference>
<evidence type="ECO:0000313" key="5">
    <source>
        <dbReference type="Proteomes" id="UP001058860"/>
    </source>
</evidence>
<evidence type="ECO:0000313" key="4">
    <source>
        <dbReference type="EMBL" id="UUY04868.1"/>
    </source>
</evidence>
<dbReference type="PANTHER" id="PTHR30055">
    <property type="entry name" value="HTH-TYPE TRANSCRIPTIONAL REGULATOR RUTR"/>
    <property type="match status" value="1"/>
</dbReference>
<evidence type="ECO:0000256" key="2">
    <source>
        <dbReference type="PROSITE-ProRule" id="PRU00335"/>
    </source>
</evidence>
<evidence type="ECO:0000259" key="3">
    <source>
        <dbReference type="PROSITE" id="PS50977"/>
    </source>
</evidence>
<dbReference type="InterPro" id="IPR009057">
    <property type="entry name" value="Homeodomain-like_sf"/>
</dbReference>
<protein>
    <submittedName>
        <fullName evidence="4">TetR/AcrR family transcriptional regulator</fullName>
    </submittedName>
</protein>
<name>A0ABY5PJL3_9ACTN</name>
<dbReference type="SUPFAM" id="SSF46689">
    <property type="entry name" value="Homeodomain-like"/>
    <property type="match status" value="1"/>
</dbReference>
<evidence type="ECO:0000256" key="1">
    <source>
        <dbReference type="ARBA" id="ARBA00023125"/>
    </source>
</evidence>
<dbReference type="Proteomes" id="UP001058860">
    <property type="component" value="Chromosome"/>
</dbReference>
<gene>
    <name evidence="4" type="ORF">LRS13_04885</name>
</gene>
<feature type="domain" description="HTH tetR-type" evidence="3">
    <location>
        <begin position="10"/>
        <end position="70"/>
    </location>
</feature>
<proteinExistence type="predicted"/>
<dbReference type="EMBL" id="CP088295">
    <property type="protein sequence ID" value="UUY04868.1"/>
    <property type="molecule type" value="Genomic_DNA"/>
</dbReference>
<reference evidence="5" key="1">
    <citation type="submission" date="2021-11" db="EMBL/GenBank/DDBJ databases">
        <title>Cultivation dependent microbiological survey of springs from the worlds oldest radium mine currently devoted to the extraction of radon-saturated water.</title>
        <authorList>
            <person name="Kapinusova G."/>
            <person name="Smrhova T."/>
            <person name="Strejcek M."/>
            <person name="Suman J."/>
            <person name="Jani K."/>
            <person name="Pajer P."/>
            <person name="Uhlik O."/>
        </authorList>
    </citation>
    <scope>NUCLEOTIDE SEQUENCE [LARGE SCALE GENOMIC DNA]</scope>
    <source>
        <strain evidence="5">J379</strain>
    </source>
</reference>
<dbReference type="PANTHER" id="PTHR30055:SF226">
    <property type="entry name" value="HTH-TYPE TRANSCRIPTIONAL REGULATOR PKSA"/>
    <property type="match status" value="1"/>
</dbReference>
<dbReference type="Pfam" id="PF00440">
    <property type="entry name" value="TetR_N"/>
    <property type="match status" value="1"/>
</dbReference>
<keyword evidence="5" id="KW-1185">Reference proteome</keyword>